<dbReference type="PROSITE" id="PS51257">
    <property type="entry name" value="PROKAR_LIPOPROTEIN"/>
    <property type="match status" value="1"/>
</dbReference>
<feature type="compositionally biased region" description="Low complexity" evidence="4">
    <location>
        <begin position="301"/>
        <end position="313"/>
    </location>
</feature>
<dbReference type="OrthoDB" id="9770761at2"/>
<feature type="domain" description="Outer membrane lipoprotein BamD-like" evidence="5">
    <location>
        <begin position="186"/>
        <end position="277"/>
    </location>
</feature>
<protein>
    <submittedName>
        <fullName evidence="6">Outer membrane protein assembly factor BamD</fullName>
    </submittedName>
</protein>
<reference evidence="6 7" key="1">
    <citation type="submission" date="2018-03" db="EMBL/GenBank/DDBJ databases">
        <title>Genomic Encyclopedia of Archaeal and Bacterial Type Strains, Phase II (KMG-II): from individual species to whole genera.</title>
        <authorList>
            <person name="Goeker M."/>
        </authorList>
    </citation>
    <scope>NUCLEOTIDE SEQUENCE [LARGE SCALE GENOMIC DNA]</scope>
    <source>
        <strain evidence="6 7">DSM 100346</strain>
    </source>
</reference>
<comment type="caution">
    <text evidence="6">The sequence shown here is derived from an EMBL/GenBank/DDBJ whole genome shotgun (WGS) entry which is preliminary data.</text>
</comment>
<evidence type="ECO:0000256" key="2">
    <source>
        <dbReference type="ARBA" id="ARBA00023136"/>
    </source>
</evidence>
<dbReference type="AlphaFoldDB" id="A0A316AHF8"/>
<dbReference type="Gene3D" id="1.25.40.10">
    <property type="entry name" value="Tetratricopeptide repeat domain"/>
    <property type="match status" value="1"/>
</dbReference>
<gene>
    <name evidence="6" type="ORF">CLV98_10822</name>
</gene>
<evidence type="ECO:0000256" key="4">
    <source>
        <dbReference type="SAM" id="MobiDB-lite"/>
    </source>
</evidence>
<dbReference type="InterPro" id="IPR039565">
    <property type="entry name" value="BamD-like"/>
</dbReference>
<accession>A0A316AHF8</accession>
<keyword evidence="3" id="KW-0998">Cell outer membrane</keyword>
<dbReference type="InterPro" id="IPR017689">
    <property type="entry name" value="BamD"/>
</dbReference>
<dbReference type="InterPro" id="IPR011990">
    <property type="entry name" value="TPR-like_helical_dom_sf"/>
</dbReference>
<keyword evidence="2" id="KW-0472">Membrane</keyword>
<proteinExistence type="predicted"/>
<evidence type="ECO:0000256" key="3">
    <source>
        <dbReference type="ARBA" id="ARBA00023237"/>
    </source>
</evidence>
<name>A0A316AHF8_9BACT</name>
<dbReference type="Proteomes" id="UP000245880">
    <property type="component" value="Unassembled WGS sequence"/>
</dbReference>
<dbReference type="NCBIfam" id="TIGR03302">
    <property type="entry name" value="OM_YfiO"/>
    <property type="match status" value="1"/>
</dbReference>
<dbReference type="RefSeq" id="WP_109675346.1">
    <property type="nucleotide sequence ID" value="NZ_QGDT01000008.1"/>
</dbReference>
<evidence type="ECO:0000256" key="1">
    <source>
        <dbReference type="ARBA" id="ARBA00022729"/>
    </source>
</evidence>
<feature type="domain" description="Outer membrane lipoprotein BamD-like" evidence="5">
    <location>
        <begin position="33"/>
        <end position="180"/>
    </location>
</feature>
<keyword evidence="1" id="KW-0732">Signal</keyword>
<feature type="region of interest" description="Disordered" evidence="4">
    <location>
        <begin position="287"/>
        <end position="313"/>
    </location>
</feature>
<organism evidence="6 7">
    <name type="scientific">Dyadobacter jejuensis</name>
    <dbReference type="NCBI Taxonomy" id="1082580"/>
    <lineage>
        <taxon>Bacteria</taxon>
        <taxon>Pseudomonadati</taxon>
        <taxon>Bacteroidota</taxon>
        <taxon>Cytophagia</taxon>
        <taxon>Cytophagales</taxon>
        <taxon>Spirosomataceae</taxon>
        <taxon>Dyadobacter</taxon>
    </lineage>
</organism>
<evidence type="ECO:0000259" key="5">
    <source>
        <dbReference type="Pfam" id="PF13525"/>
    </source>
</evidence>
<evidence type="ECO:0000313" key="6">
    <source>
        <dbReference type="EMBL" id="PWJ57102.1"/>
    </source>
</evidence>
<keyword evidence="7" id="KW-1185">Reference proteome</keyword>
<dbReference type="EMBL" id="QGDT01000008">
    <property type="protein sequence ID" value="PWJ57102.1"/>
    <property type="molecule type" value="Genomic_DNA"/>
</dbReference>
<evidence type="ECO:0000313" key="7">
    <source>
        <dbReference type="Proteomes" id="UP000245880"/>
    </source>
</evidence>
<dbReference type="Pfam" id="PF13525">
    <property type="entry name" value="YfiO"/>
    <property type="match status" value="2"/>
</dbReference>
<feature type="compositionally biased region" description="Basic and acidic residues" evidence="4">
    <location>
        <begin position="287"/>
        <end position="297"/>
    </location>
</feature>
<sequence length="313" mass="36345">MRKNVLASISLLLLSVFIFSSCGKFSKLQKTGTDQQKYDAAMTYYKKGDFYKAGILFEELIPILKGSTESELSQFYYAYTQYQQGLYNTSQFLFKKFYDTYARSDFAQEAYYMHAYSLYKDSAPFNLDQTSTFTAISALQDFINTYPDSPFREECTRFILELRDKLELKAYEKAKLYHKISDFNMSSLKSAVISIENFKKDFPDSPYNEELAFLKVDAQYGLASNSLNYTLEQLLTQKERYQDVIKFYQQMIDKYPEGKYGKDAEKMYASSQTELANIIKIEEKNRKLKEDKVDPGKKPTKLTAPTTAKSDTQ</sequence>